<proteinExistence type="inferred from homology"/>
<comment type="caution">
    <text evidence="5">The sequence shown here is derived from an EMBL/GenBank/DDBJ whole genome shotgun (WGS) entry which is preliminary data.</text>
</comment>
<dbReference type="EMBL" id="AUSU01005817">
    <property type="protein sequence ID" value="EPS62912.1"/>
    <property type="molecule type" value="Genomic_DNA"/>
</dbReference>
<feature type="compositionally biased region" description="Basic and acidic residues" evidence="3">
    <location>
        <begin position="273"/>
        <end position="294"/>
    </location>
</feature>
<evidence type="ECO:0000259" key="4">
    <source>
        <dbReference type="Pfam" id="PF03763"/>
    </source>
</evidence>
<feature type="domain" description="Remorin C-terminal" evidence="4">
    <location>
        <begin position="274"/>
        <end position="350"/>
    </location>
</feature>
<evidence type="ECO:0000256" key="3">
    <source>
        <dbReference type="SAM" id="MobiDB-lite"/>
    </source>
</evidence>
<evidence type="ECO:0000256" key="1">
    <source>
        <dbReference type="ARBA" id="ARBA00005711"/>
    </source>
</evidence>
<feature type="compositionally biased region" description="Basic residues" evidence="3">
    <location>
        <begin position="260"/>
        <end position="272"/>
    </location>
</feature>
<feature type="region of interest" description="Disordered" evidence="3">
    <location>
        <begin position="251"/>
        <end position="294"/>
    </location>
</feature>
<feature type="compositionally biased region" description="Polar residues" evidence="3">
    <location>
        <begin position="165"/>
        <end position="181"/>
    </location>
</feature>
<organism evidence="5 6">
    <name type="scientific">Genlisea aurea</name>
    <dbReference type="NCBI Taxonomy" id="192259"/>
    <lineage>
        <taxon>Eukaryota</taxon>
        <taxon>Viridiplantae</taxon>
        <taxon>Streptophyta</taxon>
        <taxon>Embryophyta</taxon>
        <taxon>Tracheophyta</taxon>
        <taxon>Spermatophyta</taxon>
        <taxon>Magnoliopsida</taxon>
        <taxon>eudicotyledons</taxon>
        <taxon>Gunneridae</taxon>
        <taxon>Pentapetalae</taxon>
        <taxon>asterids</taxon>
        <taxon>lamiids</taxon>
        <taxon>Lamiales</taxon>
        <taxon>Lentibulariaceae</taxon>
        <taxon>Genlisea</taxon>
    </lineage>
</organism>
<evidence type="ECO:0000313" key="5">
    <source>
        <dbReference type="EMBL" id="EPS62912.1"/>
    </source>
</evidence>
<dbReference type="InterPro" id="IPR005516">
    <property type="entry name" value="Remorin_C"/>
</dbReference>
<sequence length="352" mass="39282">MRKASGASFHTYGPYTNPGTPEYDDHEVGEGGEMKAWSSERVPLPANSYQRKNVNIAAFGRTLPSKWDDAERWITSPVSGYSALRKSFAQVQRRPRSKSGPLGPTGLVYFSAASMPAQQDHGSNNFMINSPLTAGVLLPEDGLSVHFEAPKTEAFFGEKNISRSTSVPGLSDQINSISEQTSPDERHENWEEEEDALVPRRDMATQMSPDRSTRSSSKNRLSFSILSSAAHAPISWNENPAAKDEIRDVQVDKSTTSIQPKKHGRNKIKGTKKKEFSSSRWNDGREASKDLSKMQREEAKIAAWENLQKAKAEAAIRKLEMKLEKKRSASMDRITDKLRQAQVKAQSMRNVI</sequence>
<keyword evidence="2" id="KW-0175">Coiled coil</keyword>
<feature type="region of interest" description="Disordered" evidence="3">
    <location>
        <begin position="165"/>
        <end position="220"/>
    </location>
</feature>
<dbReference type="Pfam" id="PF03763">
    <property type="entry name" value="Remorin_C"/>
    <property type="match status" value="1"/>
</dbReference>
<feature type="non-terminal residue" evidence="5">
    <location>
        <position position="352"/>
    </location>
</feature>
<dbReference type="AlphaFoldDB" id="S8DSZ3"/>
<name>S8DSZ3_9LAMI</name>
<dbReference type="PANTHER" id="PTHR31471">
    <property type="entry name" value="OS02G0116800 PROTEIN"/>
    <property type="match status" value="1"/>
</dbReference>
<protein>
    <recommendedName>
        <fullName evidence="4">Remorin C-terminal domain-containing protein</fullName>
    </recommendedName>
</protein>
<dbReference type="Proteomes" id="UP000015453">
    <property type="component" value="Unassembled WGS sequence"/>
</dbReference>
<feature type="region of interest" description="Disordered" evidence="3">
    <location>
        <begin position="1"/>
        <end position="32"/>
    </location>
</feature>
<keyword evidence="6" id="KW-1185">Reference proteome</keyword>
<feature type="coiled-coil region" evidence="2">
    <location>
        <begin position="309"/>
        <end position="351"/>
    </location>
</feature>
<comment type="similarity">
    <text evidence="1">Belongs to the remorin family.</text>
</comment>
<feature type="compositionally biased region" description="Polar residues" evidence="3">
    <location>
        <begin position="205"/>
        <end position="220"/>
    </location>
</feature>
<dbReference type="OrthoDB" id="648416at2759"/>
<dbReference type="PANTHER" id="PTHR31471:SF2">
    <property type="entry name" value="REMORIN FAMILY PROTEIN"/>
    <property type="match status" value="1"/>
</dbReference>
<accession>S8DSZ3</accession>
<evidence type="ECO:0000256" key="2">
    <source>
        <dbReference type="SAM" id="Coils"/>
    </source>
</evidence>
<evidence type="ECO:0000313" key="6">
    <source>
        <dbReference type="Proteomes" id="UP000015453"/>
    </source>
</evidence>
<gene>
    <name evidence="5" type="ORF">M569_11878</name>
</gene>
<reference evidence="5 6" key="1">
    <citation type="journal article" date="2013" name="BMC Genomics">
        <title>The miniature genome of a carnivorous plant Genlisea aurea contains a low number of genes and short non-coding sequences.</title>
        <authorList>
            <person name="Leushkin E.V."/>
            <person name="Sutormin R.A."/>
            <person name="Nabieva E.R."/>
            <person name="Penin A.A."/>
            <person name="Kondrashov A.S."/>
            <person name="Logacheva M.D."/>
        </authorList>
    </citation>
    <scope>NUCLEOTIDE SEQUENCE [LARGE SCALE GENOMIC DNA]</scope>
</reference>